<dbReference type="EMBL" id="UYSL01021047">
    <property type="protein sequence ID" value="VDL77041.1"/>
    <property type="molecule type" value="Genomic_DNA"/>
</dbReference>
<evidence type="ECO:0000256" key="1">
    <source>
        <dbReference type="SAM" id="MobiDB-lite"/>
    </source>
</evidence>
<reference evidence="4" key="1">
    <citation type="submission" date="2016-04" db="UniProtKB">
        <authorList>
            <consortium name="WormBaseParasite"/>
        </authorList>
    </citation>
    <scope>IDENTIFICATION</scope>
</reference>
<reference evidence="2 3" key="2">
    <citation type="submission" date="2018-11" db="EMBL/GenBank/DDBJ databases">
        <authorList>
            <consortium name="Pathogen Informatics"/>
        </authorList>
    </citation>
    <scope>NUCLEOTIDE SEQUENCE [LARGE SCALE GENOMIC DNA]</scope>
</reference>
<feature type="compositionally biased region" description="Polar residues" evidence="1">
    <location>
        <begin position="7"/>
        <end position="35"/>
    </location>
</feature>
<organism evidence="4">
    <name type="scientific">Nippostrongylus brasiliensis</name>
    <name type="common">Rat hookworm</name>
    <dbReference type="NCBI Taxonomy" id="27835"/>
    <lineage>
        <taxon>Eukaryota</taxon>
        <taxon>Metazoa</taxon>
        <taxon>Ecdysozoa</taxon>
        <taxon>Nematoda</taxon>
        <taxon>Chromadorea</taxon>
        <taxon>Rhabditida</taxon>
        <taxon>Rhabditina</taxon>
        <taxon>Rhabditomorpha</taxon>
        <taxon>Strongyloidea</taxon>
        <taxon>Heligmosomidae</taxon>
        <taxon>Nippostrongylus</taxon>
    </lineage>
</organism>
<proteinExistence type="predicted"/>
<dbReference type="Proteomes" id="UP000271162">
    <property type="component" value="Unassembled WGS sequence"/>
</dbReference>
<evidence type="ECO:0000313" key="3">
    <source>
        <dbReference type="Proteomes" id="UP000271162"/>
    </source>
</evidence>
<dbReference type="WBParaSite" id="NBR_0001345101-mRNA-1">
    <property type="protein sequence ID" value="NBR_0001345101-mRNA-1"/>
    <property type="gene ID" value="NBR_0001345101"/>
</dbReference>
<name>A0A158R1B4_NIPBR</name>
<dbReference type="AlphaFoldDB" id="A0A158R1B4"/>
<feature type="region of interest" description="Disordered" evidence="1">
    <location>
        <begin position="1"/>
        <end position="49"/>
    </location>
</feature>
<evidence type="ECO:0000313" key="2">
    <source>
        <dbReference type="EMBL" id="VDL77041.1"/>
    </source>
</evidence>
<accession>A0A158R1B4</accession>
<keyword evidence="3" id="KW-1185">Reference proteome</keyword>
<protein>
    <submittedName>
        <fullName evidence="4">SPECC1</fullName>
    </submittedName>
</protein>
<gene>
    <name evidence="2" type="ORF">NBR_LOCUS13452</name>
</gene>
<evidence type="ECO:0000313" key="4">
    <source>
        <dbReference type="WBParaSite" id="NBR_0001345101-mRNA-1"/>
    </source>
</evidence>
<sequence>MDRRTPTSRQVTLSSRNSVTQSGGPVRSRITSTPLSADPPRKANSSRLNTVSIRRRAASGSALNRIPVPPKSATLCKLSHLNNASPAPGFEKTEKSQKRSPLVKIAVTC</sequence>